<name>A0A6P8L6Y5_DROMA</name>
<dbReference type="Proteomes" id="UP000515162">
    <property type="component" value="Chromosome X"/>
</dbReference>
<protein>
    <submittedName>
        <fullName evidence="4">Uncharacterized protein LOC117147951</fullName>
    </submittedName>
</protein>
<reference evidence="4" key="1">
    <citation type="submission" date="2025-08" db="UniProtKB">
        <authorList>
            <consortium name="RefSeq"/>
        </authorList>
    </citation>
    <scope>IDENTIFICATION</scope>
    <source>
        <strain evidence="4">Mau12</strain>
        <tissue evidence="4">Whole Body</tissue>
    </source>
</reference>
<feature type="region of interest" description="Disordered" evidence="1">
    <location>
        <begin position="63"/>
        <end position="82"/>
    </location>
</feature>
<evidence type="ECO:0000313" key="4">
    <source>
        <dbReference type="RefSeq" id="XP_033170986.1"/>
    </source>
</evidence>
<feature type="signal peptide" evidence="2">
    <location>
        <begin position="1"/>
        <end position="22"/>
    </location>
</feature>
<keyword evidence="2" id="KW-0732">Signal</keyword>
<dbReference type="PROSITE" id="PS51257">
    <property type="entry name" value="PROKAR_LIPOPROTEIN"/>
    <property type="match status" value="1"/>
</dbReference>
<evidence type="ECO:0000256" key="1">
    <source>
        <dbReference type="SAM" id="MobiDB-lite"/>
    </source>
</evidence>
<keyword evidence="3" id="KW-1185">Reference proteome</keyword>
<dbReference type="GeneID" id="117147951"/>
<evidence type="ECO:0000256" key="2">
    <source>
        <dbReference type="SAM" id="SignalP"/>
    </source>
</evidence>
<sequence length="82" mass="7649">MFNKTIVVALLVCACYLGTSDARPGLTDVATGPVGAAAPLVTGALGGLTGGVAGSALPQLTGSLGQSGPLGLAQGPLSGLTG</sequence>
<dbReference type="RefSeq" id="XP_033170986.1">
    <property type="nucleotide sequence ID" value="XM_033315095.1"/>
</dbReference>
<proteinExistence type="predicted"/>
<feature type="chain" id="PRO_5028335728" evidence="2">
    <location>
        <begin position="23"/>
        <end position="82"/>
    </location>
</feature>
<accession>A0A6P8L6Y5</accession>
<gene>
    <name evidence="4" type="primary">LOC117147951</name>
</gene>
<organism evidence="3 4">
    <name type="scientific">Drosophila mauritiana</name>
    <name type="common">Fruit fly</name>
    <dbReference type="NCBI Taxonomy" id="7226"/>
    <lineage>
        <taxon>Eukaryota</taxon>
        <taxon>Metazoa</taxon>
        <taxon>Ecdysozoa</taxon>
        <taxon>Arthropoda</taxon>
        <taxon>Hexapoda</taxon>
        <taxon>Insecta</taxon>
        <taxon>Pterygota</taxon>
        <taxon>Neoptera</taxon>
        <taxon>Endopterygota</taxon>
        <taxon>Diptera</taxon>
        <taxon>Brachycera</taxon>
        <taxon>Muscomorpha</taxon>
        <taxon>Ephydroidea</taxon>
        <taxon>Drosophilidae</taxon>
        <taxon>Drosophila</taxon>
        <taxon>Sophophora</taxon>
    </lineage>
</organism>
<evidence type="ECO:0000313" key="3">
    <source>
        <dbReference type="Proteomes" id="UP000515162"/>
    </source>
</evidence>
<dbReference type="AlphaFoldDB" id="A0A6P8L6Y5"/>